<dbReference type="AlphaFoldDB" id="V7I445"/>
<evidence type="ECO:0000313" key="1">
    <source>
        <dbReference type="EMBL" id="ETA79969.1"/>
    </source>
</evidence>
<reference evidence="1 2" key="1">
    <citation type="journal article" date="2014" name="Genome Announc.">
        <title>Genome Sequence of Youngiibacter fragilis, the Type Strain of the Genus Youngiibacter.</title>
        <authorList>
            <person name="Wawrik C.B."/>
            <person name="Callaghan A.V."/>
            <person name="Stamps B.W."/>
            <person name="Wawrik B."/>
        </authorList>
    </citation>
    <scope>NUCLEOTIDE SEQUENCE [LARGE SCALE GENOMIC DNA]</scope>
    <source>
        <strain evidence="1 2">232.1</strain>
    </source>
</reference>
<proteinExistence type="predicted"/>
<dbReference type="Pfam" id="PF12646">
    <property type="entry name" value="DUF3783"/>
    <property type="match status" value="1"/>
</dbReference>
<comment type="caution">
    <text evidence="1">The sequence shown here is derived from an EMBL/GenBank/DDBJ whole genome shotgun (WGS) entry which is preliminary data.</text>
</comment>
<evidence type="ECO:0000313" key="2">
    <source>
        <dbReference type="Proteomes" id="UP000017747"/>
    </source>
</evidence>
<dbReference type="InterPro" id="IPR016621">
    <property type="entry name" value="UCP014543"/>
</dbReference>
<evidence type="ECO:0008006" key="3">
    <source>
        <dbReference type="Google" id="ProtNLM"/>
    </source>
</evidence>
<gene>
    <name evidence="1" type="ORF">T472_0214125</name>
</gene>
<sequence length="131" mass="15225">MREGRVLLVHGLSELERNELLGAGFSLDIIDDSNAGGTLEDILEGRSISYEGKPHQDVKIIIFYGYETNDELKEAVVKIRKNHVFGAIMAVVTENSYRWKFSYLLEHLMEEREENRKIEQERRAREESARQ</sequence>
<organism evidence="1 2">
    <name type="scientific">Youngiibacter fragilis 232.1</name>
    <dbReference type="NCBI Taxonomy" id="994573"/>
    <lineage>
        <taxon>Bacteria</taxon>
        <taxon>Bacillati</taxon>
        <taxon>Bacillota</taxon>
        <taxon>Clostridia</taxon>
        <taxon>Eubacteriales</taxon>
        <taxon>Clostridiaceae</taxon>
        <taxon>Youngiibacter</taxon>
    </lineage>
</organism>
<keyword evidence="2" id="KW-1185">Reference proteome</keyword>
<dbReference type="OrthoDB" id="2053609at2"/>
<protein>
    <recommendedName>
        <fullName evidence="3">DUF3783 domain-containing protein</fullName>
    </recommendedName>
</protein>
<name>V7I445_9CLOT</name>
<dbReference type="STRING" id="994573.T472_0214125"/>
<accession>V7I445</accession>
<dbReference type="RefSeq" id="WP_023388400.1">
    <property type="nucleotide sequence ID" value="NZ_AXUN02000194.1"/>
</dbReference>
<dbReference type="Proteomes" id="UP000017747">
    <property type="component" value="Unassembled WGS sequence"/>
</dbReference>
<dbReference type="EMBL" id="AXUN02000194">
    <property type="protein sequence ID" value="ETA79969.1"/>
    <property type="molecule type" value="Genomic_DNA"/>
</dbReference>